<dbReference type="Gene3D" id="3.40.1440.60">
    <property type="entry name" value="PriA, 3(prime) DNA-binding domain"/>
    <property type="match status" value="1"/>
</dbReference>
<dbReference type="NCBIfam" id="TIGR00595">
    <property type="entry name" value="priA"/>
    <property type="match status" value="1"/>
</dbReference>
<evidence type="ECO:0000256" key="1">
    <source>
        <dbReference type="ARBA" id="ARBA00022515"/>
    </source>
</evidence>
<dbReference type="InterPro" id="IPR041236">
    <property type="entry name" value="PriA_C"/>
</dbReference>
<evidence type="ECO:0000256" key="12">
    <source>
        <dbReference type="HAMAP-Rule" id="MF_00983"/>
    </source>
</evidence>
<dbReference type="Pfam" id="PF00271">
    <property type="entry name" value="Helicase_C"/>
    <property type="match status" value="1"/>
</dbReference>
<dbReference type="Pfam" id="PF18074">
    <property type="entry name" value="PriA_C"/>
    <property type="match status" value="1"/>
</dbReference>
<dbReference type="PANTHER" id="PTHR30580">
    <property type="entry name" value="PRIMOSOMAL PROTEIN N"/>
    <property type="match status" value="1"/>
</dbReference>
<evidence type="ECO:0000259" key="14">
    <source>
        <dbReference type="PROSITE" id="PS51194"/>
    </source>
</evidence>
<dbReference type="RefSeq" id="WP_104849055.1">
    <property type="nucleotide sequence ID" value="NZ_PKOZ01000003.1"/>
</dbReference>
<keyword evidence="1 12" id="KW-0639">Primosome</keyword>
<dbReference type="GO" id="GO:0043138">
    <property type="term" value="F:3'-5' DNA helicase activity"/>
    <property type="evidence" value="ECO:0007669"/>
    <property type="project" value="UniProtKB-EC"/>
</dbReference>
<evidence type="ECO:0000256" key="5">
    <source>
        <dbReference type="ARBA" id="ARBA00022801"/>
    </source>
</evidence>
<dbReference type="GO" id="GO:0006310">
    <property type="term" value="P:DNA recombination"/>
    <property type="evidence" value="ECO:0007669"/>
    <property type="project" value="InterPro"/>
</dbReference>
<dbReference type="InterPro" id="IPR042115">
    <property type="entry name" value="PriA_3primeBD_sf"/>
</dbReference>
<dbReference type="EMBL" id="PKOZ01000003">
    <property type="protein sequence ID" value="PQD95914.1"/>
    <property type="molecule type" value="Genomic_DNA"/>
</dbReference>
<keyword evidence="10 12" id="KW-0413">Isomerase</keyword>
<dbReference type="HAMAP" id="MF_00983">
    <property type="entry name" value="PriA"/>
    <property type="match status" value="1"/>
</dbReference>
<dbReference type="NCBIfam" id="NF004066">
    <property type="entry name" value="PRK05580.1-3"/>
    <property type="match status" value="1"/>
</dbReference>
<keyword evidence="5 12" id="KW-0378">Hydrolase</keyword>
<feature type="binding site" evidence="12">
    <location>
        <position position="536"/>
    </location>
    <ligand>
        <name>Zn(2+)</name>
        <dbReference type="ChEBI" id="CHEBI:29105"/>
        <label>2</label>
    </ligand>
</feature>
<keyword evidence="4 12" id="KW-0547">Nucleotide-binding</keyword>
<dbReference type="AlphaFoldDB" id="A0A2S7N1K2"/>
<dbReference type="GO" id="GO:0003677">
    <property type="term" value="F:DNA binding"/>
    <property type="evidence" value="ECO:0007669"/>
    <property type="project" value="UniProtKB-UniRule"/>
</dbReference>
<evidence type="ECO:0000256" key="2">
    <source>
        <dbReference type="ARBA" id="ARBA00022705"/>
    </source>
</evidence>
<dbReference type="CDD" id="cd18804">
    <property type="entry name" value="SF2_C_priA"/>
    <property type="match status" value="1"/>
</dbReference>
<dbReference type="InterPro" id="IPR005259">
    <property type="entry name" value="PriA"/>
</dbReference>
<dbReference type="InterPro" id="IPR040498">
    <property type="entry name" value="PriA_CRR"/>
</dbReference>
<dbReference type="Gene3D" id="3.40.50.300">
    <property type="entry name" value="P-loop containing nucleotide triphosphate hydrolases"/>
    <property type="match status" value="2"/>
</dbReference>
<dbReference type="PROSITE" id="PS51194">
    <property type="entry name" value="HELICASE_CTER"/>
    <property type="match status" value="1"/>
</dbReference>
<feature type="domain" description="Helicase ATP-binding" evidence="13">
    <location>
        <begin position="281"/>
        <end position="447"/>
    </location>
</feature>
<comment type="similarity">
    <text evidence="12">Belongs to the helicase family. PriA subfamily.</text>
</comment>
<evidence type="ECO:0000259" key="13">
    <source>
        <dbReference type="PROSITE" id="PS51192"/>
    </source>
</evidence>
<dbReference type="EC" id="5.6.2.4" evidence="12"/>
<dbReference type="Pfam" id="PF00270">
    <property type="entry name" value="DEAD"/>
    <property type="match status" value="1"/>
</dbReference>
<comment type="cofactor">
    <cofactor evidence="12">
        <name>Zn(2+)</name>
        <dbReference type="ChEBI" id="CHEBI:29105"/>
    </cofactor>
    <text evidence="12">Binds 2 zinc ions per subunit.</text>
</comment>
<keyword evidence="8 12" id="KW-0067">ATP-binding</keyword>
<feature type="binding site" evidence="12">
    <location>
        <position position="539"/>
    </location>
    <ligand>
        <name>Zn(2+)</name>
        <dbReference type="ChEBI" id="CHEBI:29105"/>
        <label>2</label>
    </ligand>
</feature>
<dbReference type="Proteomes" id="UP000239663">
    <property type="component" value="Unassembled WGS sequence"/>
</dbReference>
<comment type="caution">
    <text evidence="15">The sequence shown here is derived from an EMBL/GenBank/DDBJ whole genome shotgun (WGS) entry which is preliminary data.</text>
</comment>
<evidence type="ECO:0000313" key="16">
    <source>
        <dbReference type="Proteomes" id="UP000239663"/>
    </source>
</evidence>
<dbReference type="GO" id="GO:0008270">
    <property type="term" value="F:zinc ion binding"/>
    <property type="evidence" value="ECO:0007669"/>
    <property type="project" value="UniProtKB-UniRule"/>
</dbReference>
<evidence type="ECO:0000256" key="7">
    <source>
        <dbReference type="ARBA" id="ARBA00022833"/>
    </source>
</evidence>
<keyword evidence="9 12" id="KW-0238">DNA-binding</keyword>
<sequence>MIAEVIVDVPAQQTDRPFDYRVPEKWSGMIQEGMRVTVPFGPRKLLGFVVKLKESSEFKSLKNISGLLDMEPALNEELLELGHWLADETMCFKISAFQAMLPAAMKAKYEKQIRLTRGMVVSDLLPELQPLFQKTGTMKWDDAQNNELLPLVKKEMDRGALELSIKVSNKGNVKKEKFIKPLLDKEGLITQLGEISKTAKNQRCIIEYFLENPIESPLSKVLKDTGLSGYSVIKPLVNKGILHVQERESYRDHYEQHEFQADAVLPLTEEQRGAMGPIERAVEEKRNETFLLYGVTGSGKTEIYLQSIKRIVDEGKEAIVLVPEISLTPMMVTRFKRRFGNLVAVLHSGLSTGEKYDEWRKIQRGEVKVVVGARSAVFAPFKNIGLIIIDEEHEGSYKQEEMPRYHARDVALKRASYHHCPVILGSATPSLETFARAKRDVYTLLTLKSRVNQRALPEVSIVDMREEMRGGNRSMFSELLFEKLKERVEKGEQSVLMLNRRGHSSFVMCRNCGLVVTCPNCDVSMTFHRVQSQMKCHYCGLEEGVPNVCPDCGSDHIRYFGTGTQKVEEELGKLMPHARVIRMDVDTTSRKGAHEALLKRFEDGQADILLGTQMIAKGLDFPKVTLVGVLSADTMLHLPDFRSSERTFQLLTQVSGRAGRHELPGEVVIQTYTPEHYSIQLASEQDYEGFFMREMFLRKQNDYPPYYYIALLTVSHEDVLKAMDTADKITTYIKRHVSPSTVVFGPSASPMSRINNRYRYQCLLKYKREPNLAVILKKLNETYGRNAAQSGLQLSIDVNPFIMM</sequence>
<dbReference type="OrthoDB" id="9759544at2"/>
<feature type="binding site" evidence="12">
    <location>
        <position position="521"/>
    </location>
    <ligand>
        <name>Zn(2+)</name>
        <dbReference type="ChEBI" id="CHEBI:29105"/>
        <label>2</label>
    </ligand>
</feature>
<organism evidence="15 16">
    <name type="scientific">Pradoshia eiseniae</name>
    <dbReference type="NCBI Taxonomy" id="2064768"/>
    <lineage>
        <taxon>Bacteria</taxon>
        <taxon>Bacillati</taxon>
        <taxon>Bacillota</taxon>
        <taxon>Bacilli</taxon>
        <taxon>Bacillales</taxon>
        <taxon>Bacillaceae</taxon>
        <taxon>Pradoshia</taxon>
    </lineage>
</organism>
<dbReference type="GO" id="GO:0005524">
    <property type="term" value="F:ATP binding"/>
    <property type="evidence" value="ECO:0007669"/>
    <property type="project" value="UniProtKB-UniRule"/>
</dbReference>
<feature type="domain" description="Helicase C-terminal" evidence="14">
    <location>
        <begin position="544"/>
        <end position="698"/>
    </location>
</feature>
<dbReference type="GO" id="GO:0016887">
    <property type="term" value="F:ATP hydrolysis activity"/>
    <property type="evidence" value="ECO:0007669"/>
    <property type="project" value="RHEA"/>
</dbReference>
<dbReference type="Pfam" id="PF18319">
    <property type="entry name" value="Zn_ribbon_PriA"/>
    <property type="match status" value="1"/>
</dbReference>
<gene>
    <name evidence="12" type="primary">priA</name>
    <name evidence="15" type="ORF">CYL18_08505</name>
</gene>
<keyword evidence="16" id="KW-1185">Reference proteome</keyword>
<evidence type="ECO:0000256" key="9">
    <source>
        <dbReference type="ARBA" id="ARBA00023125"/>
    </source>
</evidence>
<evidence type="ECO:0000256" key="10">
    <source>
        <dbReference type="ARBA" id="ARBA00023235"/>
    </source>
</evidence>
<dbReference type="PANTHER" id="PTHR30580:SF0">
    <property type="entry name" value="PRIMOSOMAL PROTEIN N"/>
    <property type="match status" value="1"/>
</dbReference>
<comment type="subunit">
    <text evidence="12">Component of the replication restart primosome.</text>
</comment>
<dbReference type="GO" id="GO:0006270">
    <property type="term" value="P:DNA replication initiation"/>
    <property type="evidence" value="ECO:0007669"/>
    <property type="project" value="TreeGrafter"/>
</dbReference>
<keyword evidence="6 12" id="KW-0347">Helicase</keyword>
<feature type="binding site" evidence="12">
    <location>
        <position position="518"/>
    </location>
    <ligand>
        <name>Zn(2+)</name>
        <dbReference type="ChEBI" id="CHEBI:29105"/>
        <label>2</label>
    </ligand>
</feature>
<dbReference type="GO" id="GO:1990077">
    <property type="term" value="C:primosome complex"/>
    <property type="evidence" value="ECO:0007669"/>
    <property type="project" value="UniProtKB-UniRule"/>
</dbReference>
<dbReference type="SMART" id="SM00487">
    <property type="entry name" value="DEXDc"/>
    <property type="match status" value="1"/>
</dbReference>
<comment type="catalytic activity">
    <reaction evidence="11 12">
        <text>ATP + H2O = ADP + phosphate + H(+)</text>
        <dbReference type="Rhea" id="RHEA:13065"/>
        <dbReference type="ChEBI" id="CHEBI:15377"/>
        <dbReference type="ChEBI" id="CHEBI:15378"/>
        <dbReference type="ChEBI" id="CHEBI:30616"/>
        <dbReference type="ChEBI" id="CHEBI:43474"/>
        <dbReference type="ChEBI" id="CHEBI:456216"/>
        <dbReference type="EC" id="5.6.2.4"/>
    </reaction>
</comment>
<keyword evidence="3 12" id="KW-0479">Metal-binding</keyword>
<name>A0A2S7N1K2_9BACI</name>
<evidence type="ECO:0000256" key="4">
    <source>
        <dbReference type="ARBA" id="ARBA00022741"/>
    </source>
</evidence>
<keyword evidence="7 12" id="KW-0862">Zinc</keyword>
<keyword evidence="2 12" id="KW-0235">DNA replication</keyword>
<comment type="catalytic activity">
    <reaction evidence="12">
        <text>Couples ATP hydrolysis with the unwinding of duplex DNA by translocating in the 3'-5' direction.</text>
        <dbReference type="EC" id="5.6.2.4"/>
    </reaction>
</comment>
<accession>A0A2S7N1K2</accession>
<feature type="binding site" evidence="12">
    <location>
        <position position="509"/>
    </location>
    <ligand>
        <name>Zn(2+)</name>
        <dbReference type="ChEBI" id="CHEBI:29105"/>
        <label>1</label>
    </ligand>
</feature>
<dbReference type="PROSITE" id="PS51192">
    <property type="entry name" value="HELICASE_ATP_BIND_1"/>
    <property type="match status" value="1"/>
</dbReference>
<evidence type="ECO:0000256" key="6">
    <source>
        <dbReference type="ARBA" id="ARBA00022806"/>
    </source>
</evidence>
<dbReference type="SMART" id="SM00490">
    <property type="entry name" value="HELICc"/>
    <property type="match status" value="1"/>
</dbReference>
<dbReference type="InterPro" id="IPR011545">
    <property type="entry name" value="DEAD/DEAH_box_helicase_dom"/>
</dbReference>
<evidence type="ECO:0000313" key="15">
    <source>
        <dbReference type="EMBL" id="PQD95914.1"/>
    </source>
</evidence>
<dbReference type="InterPro" id="IPR041222">
    <property type="entry name" value="PriA_3primeBD"/>
</dbReference>
<evidence type="ECO:0000256" key="3">
    <source>
        <dbReference type="ARBA" id="ARBA00022723"/>
    </source>
</evidence>
<dbReference type="FunFam" id="3.40.50.300:FF:000489">
    <property type="entry name" value="Primosome assembly protein PriA"/>
    <property type="match status" value="1"/>
</dbReference>
<dbReference type="SUPFAM" id="SSF52540">
    <property type="entry name" value="P-loop containing nucleoside triphosphate hydrolases"/>
    <property type="match status" value="2"/>
</dbReference>
<feature type="binding site" evidence="12">
    <location>
        <position position="512"/>
    </location>
    <ligand>
        <name>Zn(2+)</name>
        <dbReference type="ChEBI" id="CHEBI:29105"/>
        <label>1</label>
    </ligand>
</feature>
<dbReference type="InterPro" id="IPR001650">
    <property type="entry name" value="Helicase_C-like"/>
</dbReference>
<dbReference type="GO" id="GO:0006269">
    <property type="term" value="P:DNA replication, synthesis of primer"/>
    <property type="evidence" value="ECO:0007669"/>
    <property type="project" value="UniProtKB-KW"/>
</dbReference>
<protein>
    <recommendedName>
        <fullName evidence="12">Replication restart protein PriA</fullName>
    </recommendedName>
    <alternativeName>
        <fullName evidence="12">ATP-dependent DNA helicase PriA</fullName>
        <ecNumber evidence="12">5.6.2.4</ecNumber>
    </alternativeName>
    <alternativeName>
        <fullName evidence="12">DNA 3'-5' helicase PriA</fullName>
    </alternativeName>
</protein>
<dbReference type="GO" id="GO:0006302">
    <property type="term" value="P:double-strand break repair"/>
    <property type="evidence" value="ECO:0007669"/>
    <property type="project" value="InterPro"/>
</dbReference>
<evidence type="ECO:0000256" key="8">
    <source>
        <dbReference type="ARBA" id="ARBA00022840"/>
    </source>
</evidence>
<feature type="binding site" evidence="12">
    <location>
        <position position="552"/>
    </location>
    <ligand>
        <name>Zn(2+)</name>
        <dbReference type="ChEBI" id="CHEBI:29105"/>
        <label>1</label>
    </ligand>
</feature>
<feature type="binding site" evidence="12">
    <location>
        <position position="549"/>
    </location>
    <ligand>
        <name>Zn(2+)</name>
        <dbReference type="ChEBI" id="CHEBI:29105"/>
        <label>1</label>
    </ligand>
</feature>
<comment type="function">
    <text evidence="12">Initiates the restart of stalled replication forks, which reloads the replicative helicase on sites other than the origin of replication. Recognizes and binds to abandoned replication forks and remodels them to uncover a helicase loading site. Promotes assembly of the primosome at these replication forks.</text>
</comment>
<proteinExistence type="inferred from homology"/>
<dbReference type="CDD" id="cd17929">
    <property type="entry name" value="DEXHc_priA"/>
    <property type="match status" value="1"/>
</dbReference>
<dbReference type="InterPro" id="IPR027417">
    <property type="entry name" value="P-loop_NTPase"/>
</dbReference>
<evidence type="ECO:0000256" key="11">
    <source>
        <dbReference type="ARBA" id="ARBA00048988"/>
    </source>
</evidence>
<dbReference type="InterPro" id="IPR014001">
    <property type="entry name" value="Helicase_ATP-bd"/>
</dbReference>
<dbReference type="Pfam" id="PF17764">
    <property type="entry name" value="PriA_3primeBD"/>
    <property type="match status" value="1"/>
</dbReference>
<reference evidence="15 16" key="1">
    <citation type="submission" date="2017-12" db="EMBL/GenBank/DDBJ databases">
        <title>Taxonomic description and draft genome of Pradoshia cofamensis Gen. nov., sp. nov., a thermotolerant bacillale isolated from anterior gut of earthworm Eisenia fetida.</title>
        <authorList>
            <person name="Saha T."/>
            <person name="Chakraborty R."/>
        </authorList>
    </citation>
    <scope>NUCLEOTIDE SEQUENCE [LARGE SCALE GENOMIC DNA]</scope>
    <source>
        <strain evidence="15 16">EAG3</strain>
    </source>
</reference>
<dbReference type="FunFam" id="3.40.1440.60:FF:000001">
    <property type="entry name" value="Primosomal protein N"/>
    <property type="match status" value="1"/>
</dbReference>